<dbReference type="OrthoDB" id="543156at2759"/>
<dbReference type="InterPro" id="IPR052158">
    <property type="entry name" value="INH-QAR"/>
</dbReference>
<accession>A0A225B0X3</accession>
<dbReference type="PANTHER" id="PTHR43130:SF7">
    <property type="entry name" value="DJ-1_PFPI DOMAIN-CONTAINING PROTEIN"/>
    <property type="match status" value="1"/>
</dbReference>
<dbReference type="SUPFAM" id="SSF52317">
    <property type="entry name" value="Class I glutamine amidotransferase-like"/>
    <property type="match status" value="1"/>
</dbReference>
<evidence type="ECO:0000313" key="3">
    <source>
        <dbReference type="Proteomes" id="UP000214365"/>
    </source>
</evidence>
<sequence>MAPIRFGIPLYPYQALDVIGPLDILAGISKNLLQQVANAGLAPAGQEELGVDIEFYHIRDPSTIATSAQTDLELENYHVSATTTCDECPPLDYLLFGGPMPTYRLSDKMTSFIKERLAKNEIKTIFTTCTGSAVLAQTGLLDGKRAAVNLGFYPFVRKLYPAVNWLGPDEDINWIVDGDIWTANSACAGMDMFADWVIQQYGVELAKSSFEGLGFAPRGVDGKFRSL</sequence>
<protein>
    <recommendedName>
        <fullName evidence="1">DJ-1/PfpI domain-containing protein</fullName>
    </recommendedName>
</protein>
<feature type="domain" description="DJ-1/PfpI" evidence="1">
    <location>
        <begin position="74"/>
        <end position="193"/>
    </location>
</feature>
<evidence type="ECO:0000313" key="2">
    <source>
        <dbReference type="EMBL" id="OKL59447.1"/>
    </source>
</evidence>
<evidence type="ECO:0000259" key="1">
    <source>
        <dbReference type="Pfam" id="PF01965"/>
    </source>
</evidence>
<gene>
    <name evidence="2" type="ORF">UA08_05122</name>
</gene>
<comment type="caution">
    <text evidence="2">The sequence shown here is derived from an EMBL/GenBank/DDBJ whole genome shotgun (WGS) entry which is preliminary data.</text>
</comment>
<dbReference type="Gene3D" id="3.40.50.880">
    <property type="match status" value="1"/>
</dbReference>
<dbReference type="RefSeq" id="XP_020119568.1">
    <property type="nucleotide sequence ID" value="XM_020267409.1"/>
</dbReference>
<dbReference type="EMBL" id="LFMY01000007">
    <property type="protein sequence ID" value="OKL59447.1"/>
    <property type="molecule type" value="Genomic_DNA"/>
</dbReference>
<keyword evidence="3" id="KW-1185">Reference proteome</keyword>
<name>A0A225B0X3_TALAT</name>
<dbReference type="GeneID" id="31004878"/>
<dbReference type="Pfam" id="PF01965">
    <property type="entry name" value="DJ-1_PfpI"/>
    <property type="match status" value="1"/>
</dbReference>
<dbReference type="InterPro" id="IPR002818">
    <property type="entry name" value="DJ-1/PfpI"/>
</dbReference>
<dbReference type="Proteomes" id="UP000214365">
    <property type="component" value="Unassembled WGS sequence"/>
</dbReference>
<dbReference type="InterPro" id="IPR029062">
    <property type="entry name" value="Class_I_gatase-like"/>
</dbReference>
<dbReference type="AlphaFoldDB" id="A0A225B0X3"/>
<dbReference type="PANTHER" id="PTHR43130">
    <property type="entry name" value="ARAC-FAMILY TRANSCRIPTIONAL REGULATOR"/>
    <property type="match status" value="1"/>
</dbReference>
<reference evidence="2 3" key="1">
    <citation type="submission" date="2015-06" db="EMBL/GenBank/DDBJ databases">
        <title>Talaromyces atroroseus IBT 11181 draft genome.</title>
        <authorList>
            <person name="Rasmussen K.B."/>
            <person name="Rasmussen S."/>
            <person name="Petersen B."/>
            <person name="Sicheritz-Ponten T."/>
            <person name="Mortensen U.H."/>
            <person name="Thrane U."/>
        </authorList>
    </citation>
    <scope>NUCLEOTIDE SEQUENCE [LARGE SCALE GENOMIC DNA]</scope>
    <source>
        <strain evidence="2 3">IBT 11181</strain>
    </source>
</reference>
<proteinExistence type="predicted"/>
<organism evidence="2 3">
    <name type="scientific">Talaromyces atroroseus</name>
    <dbReference type="NCBI Taxonomy" id="1441469"/>
    <lineage>
        <taxon>Eukaryota</taxon>
        <taxon>Fungi</taxon>
        <taxon>Dikarya</taxon>
        <taxon>Ascomycota</taxon>
        <taxon>Pezizomycotina</taxon>
        <taxon>Eurotiomycetes</taxon>
        <taxon>Eurotiomycetidae</taxon>
        <taxon>Eurotiales</taxon>
        <taxon>Trichocomaceae</taxon>
        <taxon>Talaromyces</taxon>
        <taxon>Talaromyces sect. Trachyspermi</taxon>
    </lineage>
</organism>